<proteinExistence type="inferred from homology"/>
<protein>
    <submittedName>
        <fullName evidence="12">Calponin</fullName>
    </submittedName>
</protein>
<feature type="compositionally biased region" description="Basic and acidic residues" evidence="10">
    <location>
        <begin position="427"/>
        <end position="438"/>
    </location>
</feature>
<evidence type="ECO:0000256" key="3">
    <source>
        <dbReference type="ARBA" id="ARBA00022454"/>
    </source>
</evidence>
<evidence type="ECO:0000256" key="7">
    <source>
        <dbReference type="ARBA" id="ARBA00022833"/>
    </source>
</evidence>
<feature type="region of interest" description="Disordered" evidence="10">
    <location>
        <begin position="414"/>
        <end position="438"/>
    </location>
</feature>
<evidence type="ECO:0000313" key="12">
    <source>
        <dbReference type="EMBL" id="KAK4518429.1"/>
    </source>
</evidence>
<accession>A0AAN7DKV6</accession>
<gene>
    <name evidence="12" type="primary">SCP1</name>
    <name evidence="12" type="ORF">ATC70_008646</name>
</gene>
<dbReference type="AlphaFoldDB" id="A0AAN7DKV6"/>
<dbReference type="EMBL" id="JASEJX010000012">
    <property type="protein sequence ID" value="KAK4518429.1"/>
    <property type="molecule type" value="Genomic_DNA"/>
</dbReference>
<dbReference type="Proteomes" id="UP001304243">
    <property type="component" value="Unassembled WGS sequence"/>
</dbReference>
<keyword evidence="13" id="KW-1185">Reference proteome</keyword>
<feature type="region of interest" description="Disordered" evidence="10">
    <location>
        <begin position="600"/>
        <end position="640"/>
    </location>
</feature>
<dbReference type="GO" id="GO:0005694">
    <property type="term" value="C:chromosome"/>
    <property type="evidence" value="ECO:0007669"/>
    <property type="project" value="UniProtKB-SubCell"/>
</dbReference>
<evidence type="ECO:0000256" key="5">
    <source>
        <dbReference type="ARBA" id="ARBA00022763"/>
    </source>
</evidence>
<evidence type="ECO:0000256" key="8">
    <source>
        <dbReference type="ARBA" id="ARBA00023054"/>
    </source>
</evidence>
<keyword evidence="4" id="KW-0479">Metal-binding</keyword>
<comment type="subcellular location">
    <subcellularLocation>
        <location evidence="1">Chromosome</location>
    </subcellularLocation>
</comment>
<keyword evidence="8" id="KW-0175">Coiled coil</keyword>
<comment type="caution">
    <text evidence="12">The sequence shown here is derived from an EMBL/GenBank/DDBJ whole genome shotgun (WGS) entry which is preliminary data.</text>
</comment>
<dbReference type="PANTHER" id="PTHR28670:SF1">
    <property type="entry name" value="UV-STIMULATED SCAFFOLD PROTEIN A"/>
    <property type="match status" value="1"/>
</dbReference>
<reference evidence="12 13" key="1">
    <citation type="submission" date="2022-11" db="EMBL/GenBank/DDBJ databases">
        <title>Mucor velutinosus strain NIH1002 WGS.</title>
        <authorList>
            <person name="Subramanian P."/>
            <person name="Mullikin J.C."/>
            <person name="Segre J.A."/>
            <person name="Zelazny A.M."/>
        </authorList>
    </citation>
    <scope>NUCLEOTIDE SEQUENCE [LARGE SCALE GENOMIC DNA]</scope>
    <source>
        <strain evidence="12 13">NIH1002</strain>
    </source>
</reference>
<dbReference type="GO" id="GO:0008270">
    <property type="term" value="F:zinc ion binding"/>
    <property type="evidence" value="ECO:0007669"/>
    <property type="project" value="UniProtKB-KW"/>
</dbReference>
<evidence type="ECO:0000256" key="2">
    <source>
        <dbReference type="ARBA" id="ARBA00009240"/>
    </source>
</evidence>
<keyword evidence="5" id="KW-0227">DNA damage</keyword>
<dbReference type="InterPro" id="IPR018610">
    <property type="entry name" value="UVSSA"/>
</dbReference>
<evidence type="ECO:0000256" key="1">
    <source>
        <dbReference type="ARBA" id="ARBA00004286"/>
    </source>
</evidence>
<name>A0AAN7DKV6_9FUNG</name>
<dbReference type="Pfam" id="PF20867">
    <property type="entry name" value="UVSSA_N"/>
    <property type="match status" value="1"/>
</dbReference>
<dbReference type="Pfam" id="PF09740">
    <property type="entry name" value="DUF2043"/>
    <property type="match status" value="1"/>
</dbReference>
<keyword evidence="7" id="KW-0862">Zinc</keyword>
<dbReference type="GO" id="GO:0009411">
    <property type="term" value="P:response to UV"/>
    <property type="evidence" value="ECO:0007669"/>
    <property type="project" value="InterPro"/>
</dbReference>
<dbReference type="RefSeq" id="XP_064685095.1">
    <property type="nucleotide sequence ID" value="XM_064827893.1"/>
</dbReference>
<sequence>MEVDVRENIGRLIKDLTETGEWVLDAQKLKNLKSICKRSDALVQVAFEFIMAQLRKKHAQIRYSCVQLTEQLFDRSKYFRDLLTEDFPLFTQLTVGIQGKKLPPPAPVATKLKDYAIALIKAWFTKYGERYRQLGIAYDFLLDNGFLDRETGSLTTIHMDERNKSNTDARRKAIQFNRFEILKADMNDHLDIIKDNLTNMEGCFEILIPKNVFQGEDLDFDALLRGEASNSDPSAAENYKDSILSHGLGSNRYQITIDMSEESLMEDVEETQDNKIVFDQLREAYTLLETKHINQLNQWINTLVKMDLADKAEKEKWIKQVINLKGEASEAIRKAKLLKIEPTHKPVKRIDTSHMEEEEEDDEFGDELFEDVNVDKINAEERDKRTVSGSKLPPLQRLFPLSYDPAMMEDATYKGPPSLIEDTVNVPKDKGKQKANPEKEELYKRAPVVEWGEDLYYWDKTNVQFNTSGIEKSHRFMGTGEGTNEMPEHLLEELRKRPIYYKSEAPKEIQACRHPLHNGGLCPRKDLVTCPFHGKIIPRDDLGRPLNPEDVLASTSGAMAPVDPNEEYTGQMASRKPDAAIMNNLWQVLENDVMGQSGHETIANSRGRKRESATTGGSRKKQKQKSALIDVRKKPDTSYTRLTRQISTAKNRKLVEEAIEYEREMKSRNKEANNWR</sequence>
<keyword evidence="3" id="KW-0158">Chromosome</keyword>
<evidence type="ECO:0000313" key="13">
    <source>
        <dbReference type="Proteomes" id="UP001304243"/>
    </source>
</evidence>
<evidence type="ECO:0000259" key="11">
    <source>
        <dbReference type="Pfam" id="PF09740"/>
    </source>
</evidence>
<dbReference type="InterPro" id="IPR049431">
    <property type="entry name" value="UVSSA_C"/>
</dbReference>
<organism evidence="12 13">
    <name type="scientific">Mucor velutinosus</name>
    <dbReference type="NCBI Taxonomy" id="708070"/>
    <lineage>
        <taxon>Eukaryota</taxon>
        <taxon>Fungi</taxon>
        <taxon>Fungi incertae sedis</taxon>
        <taxon>Mucoromycota</taxon>
        <taxon>Mucoromycotina</taxon>
        <taxon>Mucoromycetes</taxon>
        <taxon>Mucorales</taxon>
        <taxon>Mucorineae</taxon>
        <taxon>Mucoraceae</taxon>
        <taxon>Mucor</taxon>
    </lineage>
</organism>
<dbReference type="InterPro" id="IPR049408">
    <property type="entry name" value="UVSSA_N_a-solenoid_rpt"/>
</dbReference>
<evidence type="ECO:0000256" key="9">
    <source>
        <dbReference type="ARBA" id="ARBA00023204"/>
    </source>
</evidence>
<feature type="domain" description="UV-stimulated scaffold protein A C-terminal" evidence="11">
    <location>
        <begin position="444"/>
        <end position="547"/>
    </location>
</feature>
<dbReference type="PANTHER" id="PTHR28670">
    <property type="entry name" value="UV-STIMULATED SCAFFOLD PROTEIN A"/>
    <property type="match status" value="1"/>
</dbReference>
<keyword evidence="6" id="KW-0863">Zinc-finger</keyword>
<evidence type="ECO:0000256" key="10">
    <source>
        <dbReference type="SAM" id="MobiDB-lite"/>
    </source>
</evidence>
<comment type="similarity">
    <text evidence="2">Belongs to the UVSSA family.</text>
</comment>
<dbReference type="GeneID" id="89952332"/>
<evidence type="ECO:0000256" key="4">
    <source>
        <dbReference type="ARBA" id="ARBA00022723"/>
    </source>
</evidence>
<dbReference type="GO" id="GO:0006283">
    <property type="term" value="P:transcription-coupled nucleotide-excision repair"/>
    <property type="evidence" value="ECO:0007669"/>
    <property type="project" value="TreeGrafter"/>
</dbReference>
<evidence type="ECO:0000256" key="6">
    <source>
        <dbReference type="ARBA" id="ARBA00022771"/>
    </source>
</evidence>
<dbReference type="GO" id="GO:0000993">
    <property type="term" value="F:RNA polymerase II complex binding"/>
    <property type="evidence" value="ECO:0007669"/>
    <property type="project" value="TreeGrafter"/>
</dbReference>
<keyword evidence="9" id="KW-0234">DNA repair</keyword>